<protein>
    <submittedName>
        <fullName evidence="11">Dolichyl-phosphate-mannose-protein mannosyltransferase</fullName>
    </submittedName>
</protein>
<name>A0A1H6FP43_THEAL</name>
<proteinExistence type="predicted"/>
<feature type="transmembrane region" description="Helical" evidence="9">
    <location>
        <begin position="87"/>
        <end position="108"/>
    </location>
</feature>
<feature type="transmembrane region" description="Helical" evidence="9">
    <location>
        <begin position="12"/>
        <end position="32"/>
    </location>
</feature>
<sequence length="540" mass="56781">MFGRLGARLHRRAPVVVALVSIIVLTAILRFATLELQSVWYDEAQTARLVSLPLDSMLHAVAREESTPPLFYLLERATTRLLGDGEVALRALSALAGLLTVLVAMAIAKEVAGRRAAAATGVVAALSPLLVWYAQEARSYSLYALLVSAALWGFVRALLRPAARRSTLVFAASGSAAVLTHWFAIAPIGACATYLVYREVVARRQARRFQLARPTVAGQAGPLAALPLFTAVLATPLLLAQRSADHASFIASEPLARRLAQLPKQLLVGYDALFEPWSALAGAIGAALLLALAVQRALGNSGGVRRIASPTAHRALAGAAASRPLEPPQTVLLLLFVAALAGVGAPLVAALLGEDFVLTRNVLWLACPLAVLVGVGFARAPRSVAWPALVLVVSAAAAGTAAPLVDPLARKPDWRGIARLAAHTVGPVGTVVVAPDGVLPVRYYEPRLSVVTVPPNDPSKRFLCASPARKSGSSPRAPTLSDLPCPVQVSTGAVGDASRSPDRAPLRIRPFKRRTLLAVLVEPVRAPRPRPAEPAPQSAR</sequence>
<evidence type="ECO:0000259" key="10">
    <source>
        <dbReference type="Pfam" id="PF13231"/>
    </source>
</evidence>
<dbReference type="GO" id="GO:0010041">
    <property type="term" value="P:response to iron(III) ion"/>
    <property type="evidence" value="ECO:0007669"/>
    <property type="project" value="TreeGrafter"/>
</dbReference>
<dbReference type="AlphaFoldDB" id="A0A1H6FP43"/>
<keyword evidence="4 11" id="KW-0808">Transferase</keyword>
<dbReference type="Pfam" id="PF13231">
    <property type="entry name" value="PMT_2"/>
    <property type="match status" value="1"/>
</dbReference>
<dbReference type="STRING" id="29539.SAMN02745716_0828"/>
<feature type="transmembrane region" description="Helical" evidence="9">
    <location>
        <begin position="267"/>
        <end position="294"/>
    </location>
</feature>
<feature type="transmembrane region" description="Helical" evidence="9">
    <location>
        <begin position="115"/>
        <end position="134"/>
    </location>
</feature>
<evidence type="ECO:0000256" key="9">
    <source>
        <dbReference type="SAM" id="Phobius"/>
    </source>
</evidence>
<evidence type="ECO:0000256" key="3">
    <source>
        <dbReference type="ARBA" id="ARBA00022676"/>
    </source>
</evidence>
<dbReference type="GO" id="GO:0009103">
    <property type="term" value="P:lipopolysaccharide biosynthetic process"/>
    <property type="evidence" value="ECO:0007669"/>
    <property type="project" value="UniProtKB-ARBA"/>
</dbReference>
<dbReference type="Proteomes" id="UP000222056">
    <property type="component" value="Unassembled WGS sequence"/>
</dbReference>
<dbReference type="InterPro" id="IPR050297">
    <property type="entry name" value="LipidA_mod_glycosyltrf_83"/>
</dbReference>
<feature type="transmembrane region" description="Helical" evidence="9">
    <location>
        <begin position="361"/>
        <end position="378"/>
    </location>
</feature>
<feature type="transmembrane region" description="Helical" evidence="9">
    <location>
        <begin position="331"/>
        <end position="352"/>
    </location>
</feature>
<evidence type="ECO:0000256" key="8">
    <source>
        <dbReference type="SAM" id="MobiDB-lite"/>
    </source>
</evidence>
<organism evidence="11 12">
    <name type="scientific">Thermoleophilum album</name>
    <dbReference type="NCBI Taxonomy" id="29539"/>
    <lineage>
        <taxon>Bacteria</taxon>
        <taxon>Bacillati</taxon>
        <taxon>Actinomycetota</taxon>
        <taxon>Thermoleophilia</taxon>
        <taxon>Thermoleophilales</taxon>
        <taxon>Thermoleophilaceae</taxon>
        <taxon>Thermoleophilum</taxon>
    </lineage>
</organism>
<dbReference type="GO" id="GO:0005886">
    <property type="term" value="C:plasma membrane"/>
    <property type="evidence" value="ECO:0007669"/>
    <property type="project" value="UniProtKB-SubCell"/>
</dbReference>
<keyword evidence="2" id="KW-1003">Cell membrane</keyword>
<evidence type="ECO:0000256" key="6">
    <source>
        <dbReference type="ARBA" id="ARBA00022989"/>
    </source>
</evidence>
<comment type="subcellular location">
    <subcellularLocation>
        <location evidence="1">Cell membrane</location>
        <topology evidence="1">Multi-pass membrane protein</topology>
    </subcellularLocation>
</comment>
<feature type="transmembrane region" description="Helical" evidence="9">
    <location>
        <begin position="140"/>
        <end position="159"/>
    </location>
</feature>
<keyword evidence="6 9" id="KW-1133">Transmembrane helix</keyword>
<keyword evidence="3 11" id="KW-0328">Glycosyltransferase</keyword>
<dbReference type="EMBL" id="FNWJ01000001">
    <property type="protein sequence ID" value="SEH11623.1"/>
    <property type="molecule type" value="Genomic_DNA"/>
</dbReference>
<dbReference type="PANTHER" id="PTHR33908:SF3">
    <property type="entry name" value="UNDECAPRENYL PHOSPHATE-ALPHA-4-AMINO-4-DEOXY-L-ARABINOSE ARABINOSYL TRANSFERASE"/>
    <property type="match status" value="1"/>
</dbReference>
<feature type="transmembrane region" description="Helical" evidence="9">
    <location>
        <begin position="384"/>
        <end position="405"/>
    </location>
</feature>
<evidence type="ECO:0000256" key="5">
    <source>
        <dbReference type="ARBA" id="ARBA00022692"/>
    </source>
</evidence>
<dbReference type="PANTHER" id="PTHR33908">
    <property type="entry name" value="MANNOSYLTRANSFERASE YKCB-RELATED"/>
    <property type="match status" value="1"/>
</dbReference>
<feature type="transmembrane region" description="Helical" evidence="9">
    <location>
        <begin position="217"/>
        <end position="239"/>
    </location>
</feature>
<dbReference type="InterPro" id="IPR038731">
    <property type="entry name" value="RgtA/B/C-like"/>
</dbReference>
<accession>A0A1H6FP43</accession>
<feature type="transmembrane region" description="Helical" evidence="9">
    <location>
        <begin position="168"/>
        <end position="197"/>
    </location>
</feature>
<evidence type="ECO:0000256" key="2">
    <source>
        <dbReference type="ARBA" id="ARBA00022475"/>
    </source>
</evidence>
<gene>
    <name evidence="11" type="ORF">SAMN02745716_0828</name>
</gene>
<keyword evidence="7 9" id="KW-0472">Membrane</keyword>
<feature type="region of interest" description="Disordered" evidence="8">
    <location>
        <begin position="464"/>
        <end position="486"/>
    </location>
</feature>
<feature type="domain" description="Glycosyltransferase RgtA/B/C/D-like" evidence="10">
    <location>
        <begin position="67"/>
        <end position="203"/>
    </location>
</feature>
<evidence type="ECO:0000256" key="1">
    <source>
        <dbReference type="ARBA" id="ARBA00004651"/>
    </source>
</evidence>
<evidence type="ECO:0000313" key="11">
    <source>
        <dbReference type="EMBL" id="SEH11623.1"/>
    </source>
</evidence>
<reference evidence="12" key="1">
    <citation type="submission" date="2016-10" db="EMBL/GenBank/DDBJ databases">
        <authorList>
            <person name="Varghese N."/>
            <person name="Submissions S."/>
        </authorList>
    </citation>
    <scope>NUCLEOTIDE SEQUENCE [LARGE SCALE GENOMIC DNA]</scope>
    <source>
        <strain evidence="12">ATCC 35263</strain>
    </source>
</reference>
<evidence type="ECO:0000313" key="12">
    <source>
        <dbReference type="Proteomes" id="UP000222056"/>
    </source>
</evidence>
<keyword evidence="5 9" id="KW-0812">Transmembrane</keyword>
<dbReference type="GO" id="GO:0016763">
    <property type="term" value="F:pentosyltransferase activity"/>
    <property type="evidence" value="ECO:0007669"/>
    <property type="project" value="TreeGrafter"/>
</dbReference>
<evidence type="ECO:0000256" key="7">
    <source>
        <dbReference type="ARBA" id="ARBA00023136"/>
    </source>
</evidence>
<keyword evidence="12" id="KW-1185">Reference proteome</keyword>
<evidence type="ECO:0000256" key="4">
    <source>
        <dbReference type="ARBA" id="ARBA00022679"/>
    </source>
</evidence>